<dbReference type="EMBL" id="JAVREJ010000029">
    <property type="protein sequence ID" value="MDT0353332.1"/>
    <property type="molecule type" value="Genomic_DNA"/>
</dbReference>
<feature type="domain" description="UspA" evidence="2">
    <location>
        <begin position="2"/>
        <end position="141"/>
    </location>
</feature>
<organism evidence="3 4">
    <name type="scientific">Pseudonocardia charpentierae</name>
    <dbReference type="NCBI Taxonomy" id="3075545"/>
    <lineage>
        <taxon>Bacteria</taxon>
        <taxon>Bacillati</taxon>
        <taxon>Actinomycetota</taxon>
        <taxon>Actinomycetes</taxon>
        <taxon>Pseudonocardiales</taxon>
        <taxon>Pseudonocardiaceae</taxon>
        <taxon>Pseudonocardia</taxon>
    </lineage>
</organism>
<sequence length="144" mass="14930">MTIVVAYQETPEGRRALGHAMAEAGLRHTDLVVLTAPSRPDGDPVTRLPEVPVPHLGGPPAADGAADGSVATAEHPAAAVHLRSAVKPDHLADELLDLAGELDAELIVIGLRRRSPVGKLLLGSAAQHILLNSTVPVLAVRLPD</sequence>
<dbReference type="SUPFAM" id="SSF52402">
    <property type="entry name" value="Adenine nucleotide alpha hydrolases-like"/>
    <property type="match status" value="1"/>
</dbReference>
<comment type="similarity">
    <text evidence="1">Belongs to the universal stress protein A family.</text>
</comment>
<dbReference type="Gene3D" id="3.40.50.12370">
    <property type="match status" value="1"/>
</dbReference>
<dbReference type="InterPro" id="IPR006015">
    <property type="entry name" value="Universal_stress_UspA"/>
</dbReference>
<dbReference type="CDD" id="cd00293">
    <property type="entry name" value="USP-like"/>
    <property type="match status" value="1"/>
</dbReference>
<evidence type="ECO:0000313" key="4">
    <source>
        <dbReference type="Proteomes" id="UP001183202"/>
    </source>
</evidence>
<gene>
    <name evidence="3" type="ORF">RM445_27855</name>
</gene>
<protein>
    <submittedName>
        <fullName evidence="3">Universal stress protein</fullName>
    </submittedName>
</protein>
<dbReference type="Proteomes" id="UP001183202">
    <property type="component" value="Unassembled WGS sequence"/>
</dbReference>
<comment type="caution">
    <text evidence="3">The sequence shown here is derived from an EMBL/GenBank/DDBJ whole genome shotgun (WGS) entry which is preliminary data.</text>
</comment>
<dbReference type="PRINTS" id="PR01438">
    <property type="entry name" value="UNVRSLSTRESS"/>
</dbReference>
<proteinExistence type="inferred from homology"/>
<reference evidence="4" key="1">
    <citation type="submission" date="2023-07" db="EMBL/GenBank/DDBJ databases">
        <title>30 novel species of actinomycetes from the DSMZ collection.</title>
        <authorList>
            <person name="Nouioui I."/>
        </authorList>
    </citation>
    <scope>NUCLEOTIDE SEQUENCE [LARGE SCALE GENOMIC DNA]</scope>
    <source>
        <strain evidence="4">DSM 45834</strain>
    </source>
</reference>
<dbReference type="Pfam" id="PF00582">
    <property type="entry name" value="Usp"/>
    <property type="match status" value="1"/>
</dbReference>
<name>A0ABU2NH94_9PSEU</name>
<evidence type="ECO:0000256" key="1">
    <source>
        <dbReference type="ARBA" id="ARBA00008791"/>
    </source>
</evidence>
<dbReference type="InterPro" id="IPR006016">
    <property type="entry name" value="UspA"/>
</dbReference>
<keyword evidence="4" id="KW-1185">Reference proteome</keyword>
<accession>A0ABU2NH94</accession>
<evidence type="ECO:0000259" key="2">
    <source>
        <dbReference type="Pfam" id="PF00582"/>
    </source>
</evidence>
<dbReference type="PANTHER" id="PTHR46268:SF6">
    <property type="entry name" value="UNIVERSAL STRESS PROTEIN UP12"/>
    <property type="match status" value="1"/>
</dbReference>
<dbReference type="RefSeq" id="WP_311559844.1">
    <property type="nucleotide sequence ID" value="NZ_JAVREJ010000029.1"/>
</dbReference>
<dbReference type="PANTHER" id="PTHR46268">
    <property type="entry name" value="STRESS RESPONSE PROTEIN NHAX"/>
    <property type="match status" value="1"/>
</dbReference>
<evidence type="ECO:0000313" key="3">
    <source>
        <dbReference type="EMBL" id="MDT0353332.1"/>
    </source>
</evidence>